<accession>A0A0K2ZYR9</accession>
<feature type="transmembrane region" description="Helical" evidence="1">
    <location>
        <begin position="250"/>
        <end position="275"/>
    </location>
</feature>
<evidence type="ECO:0008006" key="4">
    <source>
        <dbReference type="Google" id="ProtNLM"/>
    </source>
</evidence>
<dbReference type="Proteomes" id="UP000046187">
    <property type="component" value="Unassembled WGS sequence"/>
</dbReference>
<keyword evidence="1" id="KW-1133">Transmembrane helix</keyword>
<name>A0A0K2ZYR9_9XANT</name>
<evidence type="ECO:0000256" key="1">
    <source>
        <dbReference type="SAM" id="Phobius"/>
    </source>
</evidence>
<feature type="transmembrane region" description="Helical" evidence="1">
    <location>
        <begin position="215"/>
        <end position="244"/>
    </location>
</feature>
<dbReference type="EMBL" id="CXOI01000055">
    <property type="protein sequence ID" value="CTP90813.1"/>
    <property type="molecule type" value="Genomic_DNA"/>
</dbReference>
<dbReference type="RefSeq" id="WP_053836184.1">
    <property type="nucleotide sequence ID" value="NZ_CXOI01000055.1"/>
</dbReference>
<evidence type="ECO:0000313" key="2">
    <source>
        <dbReference type="EMBL" id="CTP90813.1"/>
    </source>
</evidence>
<feature type="transmembrane region" description="Helical" evidence="1">
    <location>
        <begin position="167"/>
        <end position="194"/>
    </location>
</feature>
<proteinExistence type="predicted"/>
<protein>
    <recommendedName>
        <fullName evidence="4">Transmembrane protein</fullName>
    </recommendedName>
</protein>
<reference evidence="3" key="1">
    <citation type="submission" date="2015-07" db="EMBL/GenBank/DDBJ databases">
        <authorList>
            <person name="Wibberg D."/>
        </authorList>
    </citation>
    <scope>NUCLEOTIDE SEQUENCE [LARGE SCALE GENOMIC DNA]</scope>
</reference>
<sequence length="299" mass="31251">MIEIRKLPASAGAEWLLSGIALLRRAPLALGLLGVIWGLAALLALLLGALNPTLGMLAQLLLGLAGPLLFGGLVWAVREVDQGRTAQPAHLLQGLHDGRAPRLLVALLPQVLVGLGLGALALVVIGQSGWEQLGTVMNKLNELGQSSAQPDPAQVEQLVATLPAMRILLWLLLVLVGFVAVTLTLFVLAPQVMFDGRNGLAAMRNSLRACLHNVPAMLVFFVLAFIAMFALYFVLALVVLLVQALAGPTIAALIAQLLLMALAMPALAGAVYAAWKQMFVHGGDAAPAVPPPPSNVFAA</sequence>
<evidence type="ECO:0000313" key="3">
    <source>
        <dbReference type="Proteomes" id="UP000046187"/>
    </source>
</evidence>
<feature type="transmembrane region" description="Helical" evidence="1">
    <location>
        <begin position="28"/>
        <end position="50"/>
    </location>
</feature>
<gene>
    <name evidence="2" type="ORF">XTALMG727_3206</name>
</gene>
<feature type="transmembrane region" description="Helical" evidence="1">
    <location>
        <begin position="103"/>
        <end position="125"/>
    </location>
</feature>
<organism evidence="2 3">
    <name type="scientific">Xanthomonas graminis pv. arrhenatheri LMG 727</name>
    <dbReference type="NCBI Taxonomy" id="1195923"/>
    <lineage>
        <taxon>Bacteria</taxon>
        <taxon>Pseudomonadati</taxon>
        <taxon>Pseudomonadota</taxon>
        <taxon>Gammaproteobacteria</taxon>
        <taxon>Lysobacterales</taxon>
        <taxon>Lysobacteraceae</taxon>
        <taxon>Xanthomonas</taxon>
        <taxon>Xanthomonas translucens group</taxon>
        <taxon>Xanthomonas graminis</taxon>
    </lineage>
</organism>
<dbReference type="NCBIfam" id="NF041043">
    <property type="entry name" value="BPSS1780_fam"/>
    <property type="match status" value="1"/>
</dbReference>
<keyword evidence="3" id="KW-1185">Reference proteome</keyword>
<dbReference type="InterPro" id="IPR047798">
    <property type="entry name" value="BPSS1780-like"/>
</dbReference>
<keyword evidence="1" id="KW-0812">Transmembrane</keyword>
<feature type="transmembrane region" description="Helical" evidence="1">
    <location>
        <begin position="56"/>
        <end position="77"/>
    </location>
</feature>
<keyword evidence="1" id="KW-0472">Membrane</keyword>
<dbReference type="AlphaFoldDB" id="A0A0K2ZYR9"/>